<evidence type="ECO:0000256" key="1">
    <source>
        <dbReference type="ARBA" id="ARBA00004127"/>
    </source>
</evidence>
<keyword evidence="4" id="KW-1133">Transmembrane helix</keyword>
<proteinExistence type="predicted"/>
<feature type="domain" description="Cation-transporting P-type ATPase C-terminal" evidence="5">
    <location>
        <begin position="7"/>
        <end position="100"/>
    </location>
</feature>
<evidence type="ECO:0000313" key="6">
    <source>
        <dbReference type="EMBL" id="CAE0111845.1"/>
    </source>
</evidence>
<accession>A0A7S3AQ58</accession>
<feature type="transmembrane region" description="Helical" evidence="4">
    <location>
        <begin position="79"/>
        <end position="95"/>
    </location>
</feature>
<protein>
    <recommendedName>
        <fullName evidence="5">Cation-transporting P-type ATPase C-terminal domain-containing protein</fullName>
    </recommendedName>
</protein>
<gene>
    <name evidence="6" type="ORF">HERI1096_LOCUS12505</name>
</gene>
<evidence type="ECO:0000259" key="5">
    <source>
        <dbReference type="Pfam" id="PF00689"/>
    </source>
</evidence>
<keyword evidence="4" id="KW-0812">Transmembrane</keyword>
<keyword evidence="3" id="KW-0460">Magnesium</keyword>
<dbReference type="GO" id="GO:0051480">
    <property type="term" value="P:regulation of cytosolic calcium ion concentration"/>
    <property type="evidence" value="ECO:0007669"/>
    <property type="project" value="TreeGrafter"/>
</dbReference>
<feature type="transmembrane region" description="Helical" evidence="4">
    <location>
        <begin position="6"/>
        <end position="27"/>
    </location>
</feature>
<dbReference type="AlphaFoldDB" id="A0A7S3AQ58"/>
<dbReference type="GO" id="GO:0012505">
    <property type="term" value="C:endomembrane system"/>
    <property type="evidence" value="ECO:0007669"/>
    <property type="project" value="UniProtKB-SubCell"/>
</dbReference>
<organism evidence="6">
    <name type="scientific">Haptolina ericina</name>
    <dbReference type="NCBI Taxonomy" id="156174"/>
    <lineage>
        <taxon>Eukaryota</taxon>
        <taxon>Haptista</taxon>
        <taxon>Haptophyta</taxon>
        <taxon>Prymnesiophyceae</taxon>
        <taxon>Prymnesiales</taxon>
        <taxon>Prymnesiaceae</taxon>
        <taxon>Haptolina</taxon>
    </lineage>
</organism>
<name>A0A7S3AQ58_9EUKA</name>
<dbReference type="InterPro" id="IPR006068">
    <property type="entry name" value="ATPase_P-typ_cation-transptr_C"/>
</dbReference>
<evidence type="ECO:0000256" key="3">
    <source>
        <dbReference type="ARBA" id="ARBA00022842"/>
    </source>
</evidence>
<sequence>MEEHSAPSQHYTMVFTLLVMMTLFNEVNCRKLNGEWNVFEGVLKNRIFVAILGSTFVLQCFGTQFGGRWLKCYEGGLTVGQWAFCLLVGAGTLVWQQLINKVAVWATIDATPGGSHEGGLLKFKSSTGSGHFRLPSGSTAAASRSASLKRMNTSIKMTQSSAIGRRPVLQ</sequence>
<keyword evidence="4" id="KW-0472">Membrane</keyword>
<dbReference type="InterPro" id="IPR023298">
    <property type="entry name" value="ATPase_P-typ_TM_dom_sf"/>
</dbReference>
<feature type="transmembrane region" description="Helical" evidence="4">
    <location>
        <begin position="47"/>
        <end position="67"/>
    </location>
</feature>
<keyword evidence="2" id="KW-0479">Metal-binding</keyword>
<dbReference type="Pfam" id="PF00689">
    <property type="entry name" value="Cation_ATPase_C"/>
    <property type="match status" value="1"/>
</dbReference>
<dbReference type="EMBL" id="HBHX01022477">
    <property type="protein sequence ID" value="CAE0111845.1"/>
    <property type="molecule type" value="Transcribed_RNA"/>
</dbReference>
<dbReference type="GO" id="GO:0005886">
    <property type="term" value="C:plasma membrane"/>
    <property type="evidence" value="ECO:0007669"/>
    <property type="project" value="TreeGrafter"/>
</dbReference>
<dbReference type="PANTHER" id="PTHR24093:SF369">
    <property type="entry name" value="CALCIUM-TRANSPORTING ATPASE"/>
    <property type="match status" value="1"/>
</dbReference>
<evidence type="ECO:0000256" key="4">
    <source>
        <dbReference type="SAM" id="Phobius"/>
    </source>
</evidence>
<dbReference type="SUPFAM" id="SSF81665">
    <property type="entry name" value="Calcium ATPase, transmembrane domain M"/>
    <property type="match status" value="1"/>
</dbReference>
<dbReference type="GO" id="GO:0046872">
    <property type="term" value="F:metal ion binding"/>
    <property type="evidence" value="ECO:0007669"/>
    <property type="project" value="UniProtKB-KW"/>
</dbReference>
<evidence type="ECO:0000256" key="2">
    <source>
        <dbReference type="ARBA" id="ARBA00022723"/>
    </source>
</evidence>
<reference evidence="6" key="1">
    <citation type="submission" date="2021-01" db="EMBL/GenBank/DDBJ databases">
        <authorList>
            <person name="Corre E."/>
            <person name="Pelletier E."/>
            <person name="Niang G."/>
            <person name="Scheremetjew M."/>
            <person name="Finn R."/>
            <person name="Kale V."/>
            <person name="Holt S."/>
            <person name="Cochrane G."/>
            <person name="Meng A."/>
            <person name="Brown T."/>
            <person name="Cohen L."/>
        </authorList>
    </citation>
    <scope>NUCLEOTIDE SEQUENCE</scope>
    <source>
        <strain evidence="6">CCMP281</strain>
    </source>
</reference>
<dbReference type="Gene3D" id="1.20.1110.10">
    <property type="entry name" value="Calcium-transporting ATPase, transmembrane domain"/>
    <property type="match status" value="1"/>
</dbReference>
<dbReference type="GO" id="GO:0005388">
    <property type="term" value="F:P-type calcium transporter activity"/>
    <property type="evidence" value="ECO:0007669"/>
    <property type="project" value="TreeGrafter"/>
</dbReference>
<dbReference type="PANTHER" id="PTHR24093">
    <property type="entry name" value="CATION TRANSPORTING ATPASE"/>
    <property type="match status" value="1"/>
</dbReference>
<comment type="subcellular location">
    <subcellularLocation>
        <location evidence="1">Endomembrane system</location>
        <topology evidence="1">Multi-pass membrane protein</topology>
    </subcellularLocation>
</comment>